<evidence type="ECO:0000256" key="3">
    <source>
        <dbReference type="PROSITE-ProRule" id="PRU00023"/>
    </source>
</evidence>
<dbReference type="Pfam" id="PF13637">
    <property type="entry name" value="Ank_4"/>
    <property type="match status" value="1"/>
</dbReference>
<protein>
    <submittedName>
        <fullName evidence="4">Uncharacterized protein</fullName>
    </submittedName>
</protein>
<gene>
    <name evidence="4" type="ORF">COHA_006288</name>
</gene>
<dbReference type="SMART" id="SM00248">
    <property type="entry name" value="ANK"/>
    <property type="match status" value="12"/>
</dbReference>
<keyword evidence="5" id="KW-1185">Reference proteome</keyword>
<evidence type="ECO:0000313" key="4">
    <source>
        <dbReference type="EMBL" id="KAI7839967.1"/>
    </source>
</evidence>
<name>A0AAD5DLR2_9CHLO</name>
<keyword evidence="2 3" id="KW-0040">ANK repeat</keyword>
<dbReference type="InterPro" id="IPR036770">
    <property type="entry name" value="Ankyrin_rpt-contain_sf"/>
</dbReference>
<dbReference type="PANTHER" id="PTHR24198">
    <property type="entry name" value="ANKYRIN REPEAT AND PROTEIN KINASE DOMAIN-CONTAINING PROTEIN"/>
    <property type="match status" value="1"/>
</dbReference>
<organism evidence="4 5">
    <name type="scientific">Chlorella ohadii</name>
    <dbReference type="NCBI Taxonomy" id="2649997"/>
    <lineage>
        <taxon>Eukaryota</taxon>
        <taxon>Viridiplantae</taxon>
        <taxon>Chlorophyta</taxon>
        <taxon>core chlorophytes</taxon>
        <taxon>Trebouxiophyceae</taxon>
        <taxon>Chlorellales</taxon>
        <taxon>Chlorellaceae</taxon>
        <taxon>Chlorella clade</taxon>
        <taxon>Chlorella</taxon>
    </lineage>
</organism>
<sequence>MAQPLLITRLEDGQYEVTVQLDGAEVAVGPLASQEQADLVCDLLTIKAALDNDQSLAALQLRSQAGPPTFQMSLRAAKRIGRIDWAGLVEELQGCAQELQDDYWHAGEASPGCSAAGMLLLAAAALGNACAAQLLLLLLQRDAAAARGGAAAVAPLHLAAEGGHIAIMRAILSAMPAAMDLRSGTDSSALHHAAMAAQPAAVRLLLKVAPAAVAQPSLVGVLPLHMAAVAKVDGAEDEEAVEETIRLLIEAAPETALAGDQDGELALHWAALSGSEAAVRALLKGAPAAALEANSSGMLPVHKAAAGGTPAALRLLLDAQPDSITATDGDEGQQPIHWAAKHGNTAAVATLLAARPGIASAGDTDGGTAAHYVASSDAKLPVLQLLLAAAPNGSCALVRDADGHLPAHVAAEMNCPAALRCLFASAPSGPQALATDNDDAVPLHLAAEHGSVAAAEVLLEVAPEACHMRNSAGMAPLSTAAWYGQEAMVSLLLAAAPQAALIAEEDNGDLPIHIAAGRGHAAVVAQLLAAHPDLATAVTAECRTPLSVALQYCQDPHKRDAVARVLLPAGSAELALESLEEEAELDSQHLLPDFVGTRLPLSDDVWAQLPRPCPGLGPLLPAALAHGTEQAQQLVRHLPAADAAQLRLAALCLARAQRRTGVHLPPAITGVLLSLSCG</sequence>
<proteinExistence type="predicted"/>
<dbReference type="PROSITE" id="PS50088">
    <property type="entry name" value="ANK_REPEAT"/>
    <property type="match status" value="1"/>
</dbReference>
<comment type="caution">
    <text evidence="4">The sequence shown here is derived from an EMBL/GenBank/DDBJ whole genome shotgun (WGS) entry which is preliminary data.</text>
</comment>
<dbReference type="PANTHER" id="PTHR24198:SF165">
    <property type="entry name" value="ANKYRIN REPEAT-CONTAINING PROTEIN-RELATED"/>
    <property type="match status" value="1"/>
</dbReference>
<dbReference type="Pfam" id="PF12796">
    <property type="entry name" value="Ank_2"/>
    <property type="match status" value="1"/>
</dbReference>
<keyword evidence="1" id="KW-0677">Repeat</keyword>
<dbReference type="SUPFAM" id="SSF48403">
    <property type="entry name" value="Ankyrin repeat"/>
    <property type="match status" value="3"/>
</dbReference>
<reference evidence="4" key="1">
    <citation type="submission" date="2020-11" db="EMBL/GenBank/DDBJ databases">
        <title>Chlorella ohadii genome sequencing and assembly.</title>
        <authorList>
            <person name="Murik O."/>
            <person name="Treves H."/>
            <person name="Kedem I."/>
            <person name="Shotland Y."/>
            <person name="Kaplan A."/>
        </authorList>
    </citation>
    <scope>NUCLEOTIDE SEQUENCE</scope>
    <source>
        <strain evidence="4">1</strain>
    </source>
</reference>
<evidence type="ECO:0000256" key="1">
    <source>
        <dbReference type="ARBA" id="ARBA00022737"/>
    </source>
</evidence>
<dbReference type="AlphaFoldDB" id="A0AAD5DLR2"/>
<dbReference type="Gene3D" id="1.25.40.20">
    <property type="entry name" value="Ankyrin repeat-containing domain"/>
    <property type="match status" value="3"/>
</dbReference>
<dbReference type="InterPro" id="IPR002110">
    <property type="entry name" value="Ankyrin_rpt"/>
</dbReference>
<dbReference type="Proteomes" id="UP001205105">
    <property type="component" value="Unassembled WGS sequence"/>
</dbReference>
<feature type="repeat" description="ANK" evidence="3">
    <location>
        <begin position="507"/>
        <end position="539"/>
    </location>
</feature>
<evidence type="ECO:0000256" key="2">
    <source>
        <dbReference type="ARBA" id="ARBA00023043"/>
    </source>
</evidence>
<dbReference type="EMBL" id="JADXDR010000088">
    <property type="protein sequence ID" value="KAI7839967.1"/>
    <property type="molecule type" value="Genomic_DNA"/>
</dbReference>
<evidence type="ECO:0000313" key="5">
    <source>
        <dbReference type="Proteomes" id="UP001205105"/>
    </source>
</evidence>
<accession>A0AAD5DLR2</accession>